<dbReference type="KEGG" id="sawl:NGM29_13745"/>
<evidence type="ECO:0000256" key="1">
    <source>
        <dbReference type="SAM" id="Phobius"/>
    </source>
</evidence>
<accession>A0A9E7N9N3</accession>
<evidence type="ECO:0000313" key="3">
    <source>
        <dbReference type="Proteomes" id="UP001056855"/>
    </source>
</evidence>
<dbReference type="EMBL" id="CP100355">
    <property type="protein sequence ID" value="UTF52835.1"/>
    <property type="molecule type" value="Genomic_DNA"/>
</dbReference>
<keyword evidence="1" id="KW-1133">Transmembrane helix</keyword>
<dbReference type="GeneID" id="73291129"/>
<dbReference type="Proteomes" id="UP001056855">
    <property type="component" value="Chromosome"/>
</dbReference>
<proteinExistence type="predicted"/>
<name>A0A9E7N9N3_9EURY</name>
<dbReference type="RefSeq" id="WP_254156900.1">
    <property type="nucleotide sequence ID" value="NZ_CP100355.1"/>
</dbReference>
<dbReference type="NCBIfam" id="TIGR02537">
    <property type="entry name" value="arch_flag_Nterm"/>
    <property type="match status" value="1"/>
</dbReference>
<feature type="transmembrane region" description="Helical" evidence="1">
    <location>
        <begin position="24"/>
        <end position="44"/>
    </location>
</feature>
<keyword evidence="1" id="KW-0472">Membrane</keyword>
<keyword evidence="1" id="KW-0812">Transmembrane</keyword>
<keyword evidence="3" id="KW-1185">Reference proteome</keyword>
<sequence length="50" mass="5052">MSDDADHGDDTLLPRGYSRGQAEVIAVVVLLGFVIIAAVGVVAVGQTALA</sequence>
<dbReference type="AlphaFoldDB" id="A0A9E7N9N3"/>
<dbReference type="InterPro" id="IPR013373">
    <property type="entry name" value="Flagellin/pilin_N_arc"/>
</dbReference>
<organism evidence="2 3">
    <name type="scientific">Natronosalvus rutilus</name>
    <dbReference type="NCBI Taxonomy" id="2953753"/>
    <lineage>
        <taxon>Archaea</taxon>
        <taxon>Methanobacteriati</taxon>
        <taxon>Methanobacteriota</taxon>
        <taxon>Stenosarchaea group</taxon>
        <taxon>Halobacteria</taxon>
        <taxon>Halobacteriales</taxon>
        <taxon>Natrialbaceae</taxon>
        <taxon>Natronosalvus</taxon>
    </lineage>
</organism>
<protein>
    <submittedName>
        <fullName evidence="2">Uncharacterized protein</fullName>
    </submittedName>
</protein>
<gene>
    <name evidence="2" type="ORF">NGM29_13745</name>
</gene>
<reference evidence="2" key="1">
    <citation type="submission" date="2022-06" db="EMBL/GenBank/DDBJ databases">
        <title>Diverse halophilic archaea isolated from saline environments.</title>
        <authorList>
            <person name="Cui H.-L."/>
        </authorList>
    </citation>
    <scope>NUCLEOTIDE SEQUENCE</scope>
    <source>
        <strain evidence="2">WLHS1</strain>
    </source>
</reference>
<evidence type="ECO:0000313" key="2">
    <source>
        <dbReference type="EMBL" id="UTF52835.1"/>
    </source>
</evidence>